<reference evidence="3" key="1">
    <citation type="submission" date="2016-10" db="EMBL/GenBank/DDBJ databases">
        <authorList>
            <person name="Varghese N."/>
            <person name="Submissions S."/>
        </authorList>
    </citation>
    <scope>NUCLEOTIDE SEQUENCE [LARGE SCALE GENOMIC DNA]</scope>
    <source>
        <strain evidence="3">CGMCC 1.10329</strain>
    </source>
</reference>
<dbReference type="AlphaFoldDB" id="A0A1I5RKA3"/>
<keyword evidence="3" id="KW-1185">Reference proteome</keyword>
<dbReference type="PROSITE" id="PS51257">
    <property type="entry name" value="PROKAR_LIPOPROTEIN"/>
    <property type="match status" value="1"/>
</dbReference>
<evidence type="ECO:0000313" key="2">
    <source>
        <dbReference type="EMBL" id="SFP58757.1"/>
    </source>
</evidence>
<name>A0A1I5RKA3_9EURY</name>
<dbReference type="OrthoDB" id="287576at2157"/>
<dbReference type="RefSeq" id="WP_074877498.1">
    <property type="nucleotide sequence ID" value="NZ_FOXI01000005.1"/>
</dbReference>
<dbReference type="PROSITE" id="PS51318">
    <property type="entry name" value="TAT"/>
    <property type="match status" value="1"/>
</dbReference>
<evidence type="ECO:0000256" key="1">
    <source>
        <dbReference type="SAM" id="MobiDB-lite"/>
    </source>
</evidence>
<sequence>MPSTTRRRLLASLGVAGAAGVAGCAGQVPGTSPRDVDATETGGRSELHWEYPAAVVDGDSEGIGYASVTFERERSSERALRFGLNTTVGGIAASEQYTEYEADWARFRLGPPSDYDATHQYRMWVRPPTRPELRARYDRRGGRRELVIELPEIDGGGTIRFPLVFEPVETAPEQLHCSFTVQASEPGPFGESVRAGGRGRIDPAAARSA</sequence>
<dbReference type="EMBL" id="FOXI01000005">
    <property type="protein sequence ID" value="SFP58757.1"/>
    <property type="molecule type" value="Genomic_DNA"/>
</dbReference>
<feature type="region of interest" description="Disordered" evidence="1">
    <location>
        <begin position="182"/>
        <end position="209"/>
    </location>
</feature>
<proteinExistence type="predicted"/>
<dbReference type="InterPro" id="IPR006311">
    <property type="entry name" value="TAT_signal"/>
</dbReference>
<dbReference type="Proteomes" id="UP000183769">
    <property type="component" value="Unassembled WGS sequence"/>
</dbReference>
<evidence type="ECO:0000313" key="3">
    <source>
        <dbReference type="Proteomes" id="UP000183769"/>
    </source>
</evidence>
<protein>
    <submittedName>
        <fullName evidence="2">Uncharacterized protein</fullName>
    </submittedName>
</protein>
<gene>
    <name evidence="2" type="ORF">SAMN05216277_10512</name>
</gene>
<accession>A0A1I5RKA3</accession>
<organism evidence="2 3">
    <name type="scientific">Halolamina pelagica</name>
    <dbReference type="NCBI Taxonomy" id="699431"/>
    <lineage>
        <taxon>Archaea</taxon>
        <taxon>Methanobacteriati</taxon>
        <taxon>Methanobacteriota</taxon>
        <taxon>Stenosarchaea group</taxon>
        <taxon>Halobacteria</taxon>
        <taxon>Halobacteriales</taxon>
        <taxon>Haloferacaceae</taxon>
    </lineage>
</organism>